<feature type="transmembrane region" description="Helical" evidence="1">
    <location>
        <begin position="7"/>
        <end position="28"/>
    </location>
</feature>
<keyword evidence="1" id="KW-0472">Membrane</keyword>
<evidence type="ECO:0000313" key="3">
    <source>
        <dbReference type="Proteomes" id="UP000319671"/>
    </source>
</evidence>
<dbReference type="Proteomes" id="UP000319671">
    <property type="component" value="Unassembled WGS sequence"/>
</dbReference>
<dbReference type="EMBL" id="VIVN01000001">
    <property type="protein sequence ID" value="TWE08019.1"/>
    <property type="molecule type" value="Genomic_DNA"/>
</dbReference>
<evidence type="ECO:0000256" key="1">
    <source>
        <dbReference type="SAM" id="Phobius"/>
    </source>
</evidence>
<proteinExistence type="predicted"/>
<feature type="transmembrane region" description="Helical" evidence="1">
    <location>
        <begin position="61"/>
        <end position="81"/>
    </location>
</feature>
<keyword evidence="3" id="KW-1185">Reference proteome</keyword>
<keyword evidence="1" id="KW-1133">Transmembrane helix</keyword>
<reference evidence="2 3" key="1">
    <citation type="submission" date="2019-06" db="EMBL/GenBank/DDBJ databases">
        <title>Sorghum-associated microbial communities from plants grown in Nebraska, USA.</title>
        <authorList>
            <person name="Schachtman D."/>
        </authorList>
    </citation>
    <scope>NUCLEOTIDE SEQUENCE [LARGE SCALE GENOMIC DNA]</scope>
    <source>
        <strain evidence="2 3">2482</strain>
    </source>
</reference>
<keyword evidence="1" id="KW-0812">Transmembrane</keyword>
<dbReference type="AlphaFoldDB" id="A0A561DXC6"/>
<sequence>MLKEKLISLIVVGFILVIGGLFMIFSSINFGTSFADSWLISRGGADTGIYQIILKGYINNFLVAGGILFGFGLMLVILIFYKFQNIKEKTIHKM</sequence>
<accession>A0A561DXC6</accession>
<protein>
    <submittedName>
        <fullName evidence="2">Uncharacterized protein</fullName>
    </submittedName>
</protein>
<evidence type="ECO:0000313" key="2">
    <source>
        <dbReference type="EMBL" id="TWE08019.1"/>
    </source>
</evidence>
<name>A0A561DXC6_9BACI</name>
<dbReference type="RefSeq" id="WP_144561782.1">
    <property type="nucleotide sequence ID" value="NZ_VIVN01000001.1"/>
</dbReference>
<organism evidence="2 3">
    <name type="scientific">Neobacillus bataviensis</name>
    <dbReference type="NCBI Taxonomy" id="220685"/>
    <lineage>
        <taxon>Bacteria</taxon>
        <taxon>Bacillati</taxon>
        <taxon>Bacillota</taxon>
        <taxon>Bacilli</taxon>
        <taxon>Bacillales</taxon>
        <taxon>Bacillaceae</taxon>
        <taxon>Neobacillus</taxon>
    </lineage>
</organism>
<gene>
    <name evidence="2" type="ORF">FB550_10130</name>
</gene>
<comment type="caution">
    <text evidence="2">The sequence shown here is derived from an EMBL/GenBank/DDBJ whole genome shotgun (WGS) entry which is preliminary data.</text>
</comment>